<dbReference type="InterPro" id="IPR000649">
    <property type="entry name" value="IF-2B-related"/>
</dbReference>
<feature type="binding site" evidence="2">
    <location>
        <begin position="53"/>
        <end position="55"/>
    </location>
    <ligand>
        <name>substrate</name>
    </ligand>
</feature>
<dbReference type="Gene3D" id="1.20.120.420">
    <property type="entry name" value="translation initiation factor eif-2b, domain 1"/>
    <property type="match status" value="1"/>
</dbReference>
<comment type="catalytic activity">
    <reaction evidence="2">
        <text>5-(methylsulfanyl)-alpha-D-ribose 1-phosphate = 5-(methylsulfanyl)-D-ribulose 1-phosphate</text>
        <dbReference type="Rhea" id="RHEA:19989"/>
        <dbReference type="ChEBI" id="CHEBI:58533"/>
        <dbReference type="ChEBI" id="CHEBI:58548"/>
        <dbReference type="EC" id="5.3.1.23"/>
    </reaction>
</comment>
<feature type="binding site" evidence="2">
    <location>
        <begin position="251"/>
        <end position="252"/>
    </location>
    <ligand>
        <name>substrate</name>
    </ligand>
</feature>
<sequence length="363" mass="39590">MKINGIPTRTIRAIDNGAAVEIIDQTLLPYRFEKRVLSDWRDCVEAISVMRVRGAPLIGVTGAWAVALAVRENPENEPLLKAAETIQNVRPTAVNLQWAVQKMLATLLPREPSLRLEAALKCAAEITQADVETCRAIGEAGAGLISELYSKLRRPVNVLTHCNAGWLATVDYGTALAPIYAAFERGTPLHVWVGETRPRNQGLLTAWELEQQGVPHTIIVDNAGGQLMQHGDVDVVIVGADRITRRGDVANKIGTYLKALAAADNDVPFYVAAPFSTIDWNLNDGKREIPIENRSSDEVLSIRGVDRSGADITVQLASAREAAANPAFDVTHNRFIKGIITERGVFAPTELCLAYQDVIESMQ</sequence>
<dbReference type="HAMAP" id="MF_01678">
    <property type="entry name" value="Salvage_MtnA"/>
    <property type="match status" value="1"/>
</dbReference>
<accession>A0ABS2DNN2</accession>
<evidence type="ECO:0000256" key="1">
    <source>
        <dbReference type="ARBA" id="ARBA00023235"/>
    </source>
</evidence>
<comment type="pathway">
    <text evidence="2">Amino-acid biosynthesis; L-methionine biosynthesis via salvage pathway; L-methionine from S-methyl-5-thio-alpha-D-ribose 1-phosphate: step 1/6.</text>
</comment>
<reference evidence="3 4" key="1">
    <citation type="journal article" date="2021" name="Sci. Rep.">
        <title>The distribution of antibiotic resistance genes in chicken gut microbiota commensals.</title>
        <authorList>
            <person name="Juricova H."/>
            <person name="Matiasovicova J."/>
            <person name="Kubasova T."/>
            <person name="Cejkova D."/>
            <person name="Rychlik I."/>
        </authorList>
    </citation>
    <scope>NUCLEOTIDE SEQUENCE [LARGE SCALE GENOMIC DNA]</scope>
    <source>
        <strain evidence="3 4">An829</strain>
    </source>
</reference>
<dbReference type="Pfam" id="PF01008">
    <property type="entry name" value="IF-2B"/>
    <property type="match status" value="1"/>
</dbReference>
<dbReference type="InterPro" id="IPR037171">
    <property type="entry name" value="NagB/RpiA_transferase-like"/>
</dbReference>
<keyword evidence="4" id="KW-1185">Reference proteome</keyword>
<dbReference type="PANTHER" id="PTHR43475">
    <property type="entry name" value="METHYLTHIORIBOSE-1-PHOSPHATE ISOMERASE"/>
    <property type="match status" value="1"/>
</dbReference>
<dbReference type="EMBL" id="JACJJC010000001">
    <property type="protein sequence ID" value="MBM6702976.1"/>
    <property type="molecule type" value="Genomic_DNA"/>
</dbReference>
<evidence type="ECO:0000256" key="2">
    <source>
        <dbReference type="HAMAP-Rule" id="MF_01678"/>
    </source>
</evidence>
<feature type="binding site" evidence="2">
    <location>
        <position position="201"/>
    </location>
    <ligand>
        <name>substrate</name>
    </ligand>
</feature>
<name>A0ABS2DNN2_9BURK</name>
<dbReference type="NCBIfam" id="TIGR00524">
    <property type="entry name" value="eIF-2B_rel"/>
    <property type="match status" value="1"/>
</dbReference>
<dbReference type="InterPro" id="IPR027363">
    <property type="entry name" value="M1Pi_N"/>
</dbReference>
<keyword evidence="1 2" id="KW-0413">Isomerase</keyword>
<comment type="caution">
    <text evidence="3">The sequence shown here is derived from an EMBL/GenBank/DDBJ whole genome shotgun (WGS) entry which is preliminary data.</text>
</comment>
<organism evidence="3 4">
    <name type="scientific">Sutterella massiliensis</name>
    <dbReference type="NCBI Taxonomy" id="1816689"/>
    <lineage>
        <taxon>Bacteria</taxon>
        <taxon>Pseudomonadati</taxon>
        <taxon>Pseudomonadota</taxon>
        <taxon>Betaproteobacteria</taxon>
        <taxon>Burkholderiales</taxon>
        <taxon>Sutterellaceae</taxon>
        <taxon>Sutterella</taxon>
    </lineage>
</organism>
<dbReference type="Gene3D" id="3.40.50.10470">
    <property type="entry name" value="Translation initiation factor eif-2b, domain 2"/>
    <property type="match status" value="1"/>
</dbReference>
<evidence type="ECO:0000313" key="4">
    <source>
        <dbReference type="Proteomes" id="UP000715095"/>
    </source>
</evidence>
<dbReference type="InterPro" id="IPR042529">
    <property type="entry name" value="IF_2B-like_C"/>
</dbReference>
<comment type="function">
    <text evidence="2">Catalyzes the interconversion of methylthioribose-1-phosphate (MTR-1-P) into methylthioribulose-1-phosphate (MTRu-1-P).</text>
</comment>
<comment type="similarity">
    <text evidence="2">Belongs to the EIF-2B alpha/beta/delta subunits family. MtnA subfamily.</text>
</comment>
<dbReference type="SUPFAM" id="SSF100950">
    <property type="entry name" value="NagB/RpiA/CoA transferase-like"/>
    <property type="match status" value="1"/>
</dbReference>
<keyword evidence="2" id="KW-0028">Amino-acid biosynthesis</keyword>
<dbReference type="InterPro" id="IPR011559">
    <property type="entry name" value="Initiation_fac_2B_a/b/d"/>
</dbReference>
<protein>
    <recommendedName>
        <fullName evidence="2">Methylthioribose-1-phosphate isomerase</fullName>
        <shortName evidence="2">M1Pi</shortName>
        <shortName evidence="2">MTR-1-P isomerase</shortName>
        <ecNumber evidence="2">5.3.1.23</ecNumber>
    </recommendedName>
    <alternativeName>
        <fullName evidence="2">S-methyl-5-thioribose-1-phosphate isomerase</fullName>
    </alternativeName>
</protein>
<dbReference type="RefSeq" id="WP_205101552.1">
    <property type="nucleotide sequence ID" value="NZ_JACJJC010000001.1"/>
</dbReference>
<evidence type="ECO:0000313" key="3">
    <source>
        <dbReference type="EMBL" id="MBM6702976.1"/>
    </source>
</evidence>
<dbReference type="InterPro" id="IPR005251">
    <property type="entry name" value="IF-M1Pi"/>
</dbReference>
<dbReference type="Proteomes" id="UP000715095">
    <property type="component" value="Unassembled WGS sequence"/>
</dbReference>
<dbReference type="GO" id="GO:0046523">
    <property type="term" value="F:S-methyl-5-thioribose-1-phosphate isomerase activity"/>
    <property type="evidence" value="ECO:0007669"/>
    <property type="project" value="UniProtKB-EC"/>
</dbReference>
<dbReference type="PANTHER" id="PTHR43475:SF1">
    <property type="entry name" value="METHYLTHIORIBOSE-1-PHOSPHATE ISOMERASE"/>
    <property type="match status" value="1"/>
</dbReference>
<dbReference type="NCBIfam" id="TIGR00512">
    <property type="entry name" value="salvage_mtnA"/>
    <property type="match status" value="1"/>
</dbReference>
<dbReference type="EC" id="5.3.1.23" evidence="2"/>
<feature type="site" description="Transition state stabilizer" evidence="2">
    <location>
        <position position="162"/>
    </location>
</feature>
<feature type="binding site" evidence="2">
    <location>
        <position position="90"/>
    </location>
    <ligand>
        <name>substrate</name>
    </ligand>
</feature>
<proteinExistence type="inferred from homology"/>
<dbReference type="NCBIfam" id="NF004326">
    <property type="entry name" value="PRK05720.1"/>
    <property type="match status" value="1"/>
</dbReference>
<feature type="active site" description="Proton donor" evidence="2">
    <location>
        <position position="241"/>
    </location>
</feature>
<gene>
    <name evidence="2 3" type="primary">mtnA</name>
    <name evidence="3" type="ORF">H6A60_00410</name>
</gene>
<keyword evidence="2" id="KW-0486">Methionine biosynthesis</keyword>